<keyword evidence="2" id="KW-1133">Transmembrane helix</keyword>
<accession>A0A423TC78</accession>
<evidence type="ECO:0000256" key="2">
    <source>
        <dbReference type="SAM" id="Phobius"/>
    </source>
</evidence>
<feature type="non-terminal residue" evidence="4">
    <location>
        <position position="1"/>
    </location>
</feature>
<dbReference type="InterPro" id="IPR013783">
    <property type="entry name" value="Ig-like_fold"/>
</dbReference>
<feature type="compositionally biased region" description="Low complexity" evidence="1">
    <location>
        <begin position="526"/>
        <end position="537"/>
    </location>
</feature>
<feature type="region of interest" description="Disordered" evidence="1">
    <location>
        <begin position="440"/>
        <end position="462"/>
    </location>
</feature>
<dbReference type="SUPFAM" id="SSF49265">
    <property type="entry name" value="Fibronectin type III"/>
    <property type="match status" value="1"/>
</dbReference>
<feature type="compositionally biased region" description="Basic residues" evidence="1">
    <location>
        <begin position="264"/>
        <end position="275"/>
    </location>
</feature>
<dbReference type="Gene3D" id="2.60.40.10">
    <property type="entry name" value="Immunoglobulins"/>
    <property type="match status" value="1"/>
</dbReference>
<feature type="region of interest" description="Disordered" evidence="1">
    <location>
        <begin position="264"/>
        <end position="300"/>
    </location>
</feature>
<feature type="region of interest" description="Disordered" evidence="1">
    <location>
        <begin position="486"/>
        <end position="575"/>
    </location>
</feature>
<reference evidence="4 5" key="1">
    <citation type="submission" date="2018-04" db="EMBL/GenBank/DDBJ databases">
        <authorList>
            <person name="Zhang X."/>
            <person name="Yuan J."/>
            <person name="Li F."/>
            <person name="Xiang J."/>
        </authorList>
    </citation>
    <scope>NUCLEOTIDE SEQUENCE [LARGE SCALE GENOMIC DNA]</scope>
    <source>
        <tissue evidence="4">Muscle</tissue>
    </source>
</reference>
<dbReference type="InterPro" id="IPR003961">
    <property type="entry name" value="FN3_dom"/>
</dbReference>
<dbReference type="InterPro" id="IPR036116">
    <property type="entry name" value="FN3_sf"/>
</dbReference>
<evidence type="ECO:0000256" key="1">
    <source>
        <dbReference type="SAM" id="MobiDB-lite"/>
    </source>
</evidence>
<keyword evidence="2" id="KW-0812">Transmembrane</keyword>
<dbReference type="Proteomes" id="UP000283509">
    <property type="component" value="Unassembled WGS sequence"/>
</dbReference>
<dbReference type="CDD" id="cd00063">
    <property type="entry name" value="FN3"/>
    <property type="match status" value="1"/>
</dbReference>
<dbReference type="AlphaFoldDB" id="A0A423TC78"/>
<dbReference type="EMBL" id="QCYY01001936">
    <property type="protein sequence ID" value="ROT74100.1"/>
    <property type="molecule type" value="Genomic_DNA"/>
</dbReference>
<keyword evidence="2" id="KW-0472">Membrane</keyword>
<dbReference type="OrthoDB" id="428111at2759"/>
<dbReference type="Pfam" id="PF00041">
    <property type="entry name" value="fn3"/>
    <property type="match status" value="1"/>
</dbReference>
<dbReference type="SMART" id="SM00060">
    <property type="entry name" value="FN3"/>
    <property type="match status" value="1"/>
</dbReference>
<evidence type="ECO:0000259" key="3">
    <source>
        <dbReference type="PROSITE" id="PS50853"/>
    </source>
</evidence>
<gene>
    <name evidence="4" type="ORF">C7M84_007415</name>
</gene>
<feature type="transmembrane region" description="Helical" evidence="2">
    <location>
        <begin position="117"/>
        <end position="139"/>
    </location>
</feature>
<organism evidence="4 5">
    <name type="scientific">Penaeus vannamei</name>
    <name type="common">Whiteleg shrimp</name>
    <name type="synonym">Litopenaeus vannamei</name>
    <dbReference type="NCBI Taxonomy" id="6689"/>
    <lineage>
        <taxon>Eukaryota</taxon>
        <taxon>Metazoa</taxon>
        <taxon>Ecdysozoa</taxon>
        <taxon>Arthropoda</taxon>
        <taxon>Crustacea</taxon>
        <taxon>Multicrustacea</taxon>
        <taxon>Malacostraca</taxon>
        <taxon>Eumalacostraca</taxon>
        <taxon>Eucarida</taxon>
        <taxon>Decapoda</taxon>
        <taxon>Dendrobranchiata</taxon>
        <taxon>Penaeoidea</taxon>
        <taxon>Penaeidae</taxon>
        <taxon>Penaeus</taxon>
    </lineage>
</organism>
<reference evidence="4 5" key="2">
    <citation type="submission" date="2019-01" db="EMBL/GenBank/DDBJ databases">
        <title>The decoding of complex shrimp genome reveals the adaptation for benthos swimmer, frequently molting mechanism and breeding impact on genome.</title>
        <authorList>
            <person name="Sun Y."/>
            <person name="Gao Y."/>
            <person name="Yu Y."/>
        </authorList>
    </citation>
    <scope>NUCLEOTIDE SEQUENCE [LARGE SCALE GENOMIC DNA]</scope>
    <source>
        <tissue evidence="4">Muscle</tissue>
    </source>
</reference>
<keyword evidence="5" id="KW-1185">Reference proteome</keyword>
<dbReference type="PROSITE" id="PS50853">
    <property type="entry name" value="FN3"/>
    <property type="match status" value="1"/>
</dbReference>
<protein>
    <submittedName>
        <fullName evidence="4">Roundabout-like protein 2</fullName>
    </submittedName>
</protein>
<feature type="compositionally biased region" description="Polar residues" evidence="1">
    <location>
        <begin position="281"/>
        <end position="293"/>
    </location>
</feature>
<sequence length="594" mass="63226">PAGPPQDVSVHLVNLTHASVTWRPPEADLQHGVITGYQILTLVNDSSVFLNKTVNSSAFSYQLAPLIPGHTYSISLLALSKMGAGPSSQPIRLQTDPALLNPLANRHAGLWSVQSRLFIVLVGGAMFFLLLVFVVLLYIRRYHNKASKLPTLNGSVTKTSNLANFYGGENLWPESGWKPSDGDKPEAKVVNGSGAQDRDLLASLAPEYAEIDSLGTFTSGKKSEMDISAEAYASASVLAACNNRKNKVSEKFMSLPQCVPLLKGSHHHHHHHHQGKHDDNFSSQLSQDMLNNTDNDDKSMAESKRPFFIETSSPALVGSSSLSFTGGGGPRLTSTPRGALSTTLAHHITRHGPIKGASPYSVNPFTSQPHLLHKGVTLTLRDLVPRPLPTPLLIPTGTVSSSGRTLWRSNPGACPFLIPLLTPPSLPQLPYACYSATRVASPRPSRTASLEGGGSPYGGSTNTYQSIEGLTDAMRRDDEGRSVVRVAAATRGRCEPRAGRSTRSPARAATSPPASRPSTPVPPSCPRTRTAPTSTAGARRRAPPRSRTAAWARGTGTSPDSSAVDGAPSDAVSCGSCEDTDASFYATCDKQTKL</sequence>
<feature type="compositionally biased region" description="Low complexity" evidence="1">
    <location>
        <begin position="499"/>
        <end position="518"/>
    </location>
</feature>
<name>A0A423TC78_PENVA</name>
<feature type="domain" description="Fibronectin type-III" evidence="3">
    <location>
        <begin position="4"/>
        <end position="98"/>
    </location>
</feature>
<proteinExistence type="predicted"/>
<comment type="caution">
    <text evidence="4">The sequence shown here is derived from an EMBL/GenBank/DDBJ whole genome shotgun (WGS) entry which is preliminary data.</text>
</comment>
<evidence type="ECO:0000313" key="4">
    <source>
        <dbReference type="EMBL" id="ROT74100.1"/>
    </source>
</evidence>
<evidence type="ECO:0000313" key="5">
    <source>
        <dbReference type="Proteomes" id="UP000283509"/>
    </source>
</evidence>